<keyword evidence="1" id="KW-0472">Membrane</keyword>
<protein>
    <submittedName>
        <fullName evidence="2">Uncharacterized protein</fullName>
    </submittedName>
</protein>
<name>A0A4Q7E109_9GAMM</name>
<dbReference type="Proteomes" id="UP000292345">
    <property type="component" value="Unassembled WGS sequence"/>
</dbReference>
<reference evidence="2 3" key="1">
    <citation type="submission" date="2018-01" db="EMBL/GenBank/DDBJ databases">
        <title>Co-occurrence of chitin degradation, pigmentation and bioactivity in marine Pseudoalteromonas.</title>
        <authorList>
            <person name="Paulsen S."/>
            <person name="Gram L."/>
            <person name="Machado H."/>
        </authorList>
    </citation>
    <scope>NUCLEOTIDE SEQUENCE [LARGE SCALE GENOMIC DNA]</scope>
    <source>
        <strain evidence="2 3">S1946</strain>
    </source>
</reference>
<gene>
    <name evidence="2" type="ORF">C3B51_19225</name>
</gene>
<organism evidence="2 3">
    <name type="scientific">Pseudoalteromonas rubra</name>
    <dbReference type="NCBI Taxonomy" id="43658"/>
    <lineage>
        <taxon>Bacteria</taxon>
        <taxon>Pseudomonadati</taxon>
        <taxon>Pseudomonadota</taxon>
        <taxon>Gammaproteobacteria</taxon>
        <taxon>Alteromonadales</taxon>
        <taxon>Pseudoalteromonadaceae</taxon>
        <taxon>Pseudoalteromonas</taxon>
    </lineage>
</organism>
<sequence length="165" mass="19497">MQLPSIPTDNLYKFLSISGIWIFLIFLFIPQYLLHITYEKVREIKIESSIIFLELEEIEEQQGALKDLIAAEENKMNNNEKAKTDHLEAKLTDIIKFTKDLQIARIKHEAKTEEIKYYYSKLIKLDAIQSYGVFGGVFISLLGFILWYFMIQRVDDKQRLKELEK</sequence>
<dbReference type="EMBL" id="PPUZ01000061">
    <property type="protein sequence ID" value="RZM74917.1"/>
    <property type="molecule type" value="Genomic_DNA"/>
</dbReference>
<accession>A0A4Q7E109</accession>
<keyword evidence="1" id="KW-0812">Transmembrane</keyword>
<evidence type="ECO:0000313" key="2">
    <source>
        <dbReference type="EMBL" id="RZM74917.1"/>
    </source>
</evidence>
<evidence type="ECO:0000313" key="3">
    <source>
        <dbReference type="Proteomes" id="UP000292345"/>
    </source>
</evidence>
<dbReference type="AlphaFoldDB" id="A0A4Q7E109"/>
<feature type="transmembrane region" description="Helical" evidence="1">
    <location>
        <begin position="12"/>
        <end position="33"/>
    </location>
</feature>
<feature type="transmembrane region" description="Helical" evidence="1">
    <location>
        <begin position="128"/>
        <end position="151"/>
    </location>
</feature>
<proteinExistence type="predicted"/>
<keyword evidence="1" id="KW-1133">Transmembrane helix</keyword>
<comment type="caution">
    <text evidence="2">The sequence shown here is derived from an EMBL/GenBank/DDBJ whole genome shotgun (WGS) entry which is preliminary data.</text>
</comment>
<dbReference type="RefSeq" id="WP_130246072.1">
    <property type="nucleotide sequence ID" value="NZ_PPUZ01000061.1"/>
</dbReference>
<evidence type="ECO:0000256" key="1">
    <source>
        <dbReference type="SAM" id="Phobius"/>
    </source>
</evidence>